<accession>A0A078MHP1</accession>
<evidence type="ECO:0000313" key="1">
    <source>
        <dbReference type="EMBL" id="CEA05845.1"/>
    </source>
</evidence>
<reference evidence="1" key="1">
    <citation type="submission" date="2014-07" db="EMBL/GenBank/DDBJ databases">
        <authorList>
            <person name="Urmite Genomes Urmite Genomes"/>
        </authorList>
    </citation>
    <scope>NUCLEOTIDE SEQUENCE</scope>
    <source>
        <strain evidence="1">12M76_air</strain>
    </source>
</reference>
<gene>
    <name evidence="1" type="ORF">BN1049_02302</name>
</gene>
<dbReference type="EMBL" id="LK391969">
    <property type="protein sequence ID" value="CEF27354.1"/>
    <property type="molecule type" value="Genomic_DNA"/>
</dbReference>
<dbReference type="RefSeq" id="WP_044500059.1">
    <property type="nucleotide sequence ID" value="NZ_LK391969.1"/>
</dbReference>
<sequence length="375" mass="41847">MKPLIIIPSIDQFSARATSDEFEIKLDVEGREHALDVSSNFALWLTLPIAMATGRDLHIEGTVSPLALHNAHILVDIWSKWLPTLFSTISISARETSELPGAANRDSTLMLFSGGLDSSYSLFKNFIIPKKPVSLLTVHGMDYKTKDTNRFQELIEKTRPLTSEVTGSHYFVRSNAAEVMSQYGIGGGISHGFHLFGNLFLFEDQYQSGAIASDCSLPLEFVIAPWGTNHITNKLFTSGHFFVQTLDNDVDRSQKAGSLLKMDSHPQALHTVSFCKDYESRPHNCGVCSKCVRTKAMFYTETGEIPDVFLNRAFEPEDVGIIDITKRGEKTFVLDLLASARRNGKEDEFSWLSNKVKSSPAKASLYEKIKKLLKK</sequence>
<proteinExistence type="predicted"/>
<protein>
    <submittedName>
        <fullName evidence="1">Uncharacterized protein</fullName>
    </submittedName>
</protein>
<dbReference type="AlphaFoldDB" id="A0A078MHP1"/>
<name>A0A078MHP1_9PSED</name>
<dbReference type="EMBL" id="LM997413">
    <property type="protein sequence ID" value="CEA05845.1"/>
    <property type="molecule type" value="Genomic_DNA"/>
</dbReference>
<organism evidence="1">
    <name type="scientific">Pseudomonas saudimassiliensis</name>
    <dbReference type="NCBI Taxonomy" id="1461581"/>
    <lineage>
        <taxon>Bacteria</taxon>
        <taxon>Pseudomonadati</taxon>
        <taxon>Pseudomonadota</taxon>
        <taxon>Gammaproteobacteria</taxon>
        <taxon>Pseudomonadales</taxon>
        <taxon>Pseudomonadaceae</taxon>
        <taxon>Pseudomonas</taxon>
    </lineage>
</organism>
<dbReference type="PATRIC" id="fig|1461581.3.peg.2270"/>
<dbReference type="OrthoDB" id="5413327at2"/>